<evidence type="ECO:0000256" key="3">
    <source>
        <dbReference type="ARBA" id="ARBA00022679"/>
    </source>
</evidence>
<evidence type="ECO:0000256" key="2">
    <source>
        <dbReference type="ARBA" id="ARBA00022475"/>
    </source>
</evidence>
<dbReference type="Pfam" id="PF18927">
    <property type="entry name" value="CrtO"/>
    <property type="match status" value="1"/>
</dbReference>
<sequence length="139" mass="16740">MGTAYACTRIPVAYFERSRLFTRVYSFEQNGLWYERYLLVKMWKSKLPDGSRLFRDGFAKKEMRGNHKDYFRRFVIETRRGELAHFLAMLPAPVFFLWSDSVTGMIMIFYAIVINLPCIVAQRYNRIRFNRLVKLRMEK</sequence>
<keyword evidence="2" id="KW-1003">Cell membrane</keyword>
<evidence type="ECO:0000256" key="10">
    <source>
        <dbReference type="ARBA" id="ARBA00023603"/>
    </source>
</evidence>
<comment type="similarity">
    <text evidence="10">Belongs to the acyltransferase CrtO family.</text>
</comment>
<dbReference type="PATRIC" id="fig|1178515.4.peg.3338"/>
<keyword evidence="3" id="KW-0808">Transferase</keyword>
<evidence type="ECO:0000256" key="6">
    <source>
        <dbReference type="ARBA" id="ARBA00022989"/>
    </source>
</evidence>
<keyword evidence="15" id="KW-1185">Reference proteome</keyword>
<reference evidence="14 15" key="1">
    <citation type="submission" date="2015-01" db="EMBL/GenBank/DDBJ databases">
        <title>Paenibacillus swuensis/DY6/whole genome sequencing.</title>
        <authorList>
            <person name="Kim M.K."/>
            <person name="Srinivasan S."/>
            <person name="Lee J.-J."/>
        </authorList>
    </citation>
    <scope>NUCLEOTIDE SEQUENCE [LARGE SCALE GENOMIC DNA]</scope>
    <source>
        <strain evidence="14 15">DY6</strain>
    </source>
</reference>
<protein>
    <recommendedName>
        <fullName evidence="11">Glycosyl-4,4'-diaponeurosporenoate acyltransferase</fullName>
    </recommendedName>
</protein>
<feature type="transmembrane region" description="Helical" evidence="13">
    <location>
        <begin position="105"/>
        <end position="124"/>
    </location>
</feature>
<proteinExistence type="inferred from homology"/>
<evidence type="ECO:0000256" key="9">
    <source>
        <dbReference type="ARBA" id="ARBA00023588"/>
    </source>
</evidence>
<dbReference type="STRING" id="1178515.SY83_16595"/>
<gene>
    <name evidence="14" type="ORF">SY83_16595</name>
</gene>
<organism evidence="14 15">
    <name type="scientific">Paenibacillus swuensis</name>
    <dbReference type="NCBI Taxonomy" id="1178515"/>
    <lineage>
        <taxon>Bacteria</taxon>
        <taxon>Bacillati</taxon>
        <taxon>Bacillota</taxon>
        <taxon>Bacilli</taxon>
        <taxon>Bacillales</taxon>
        <taxon>Paenibacillaceae</taxon>
        <taxon>Paenibacillus</taxon>
    </lineage>
</organism>
<keyword evidence="7 13" id="KW-0472">Membrane</keyword>
<evidence type="ECO:0000256" key="5">
    <source>
        <dbReference type="ARBA" id="ARBA00022729"/>
    </source>
</evidence>
<dbReference type="KEGG" id="pswu:SY83_16595"/>
<evidence type="ECO:0000256" key="8">
    <source>
        <dbReference type="ARBA" id="ARBA00023315"/>
    </source>
</evidence>
<dbReference type="GO" id="GO:0005886">
    <property type="term" value="C:plasma membrane"/>
    <property type="evidence" value="ECO:0007669"/>
    <property type="project" value="UniProtKB-SubCell"/>
</dbReference>
<feature type="transmembrane region" description="Helical" evidence="13">
    <location>
        <begin position="82"/>
        <end position="99"/>
    </location>
</feature>
<comment type="subcellular location">
    <subcellularLocation>
        <location evidence="1">Cell membrane</location>
        <topology evidence="1">Single-pass membrane protein</topology>
    </subcellularLocation>
</comment>
<keyword evidence="8" id="KW-0012">Acyltransferase</keyword>
<evidence type="ECO:0000256" key="12">
    <source>
        <dbReference type="ARBA" id="ARBA00025324"/>
    </source>
</evidence>
<dbReference type="AlphaFoldDB" id="A0A172TPT1"/>
<dbReference type="InterPro" id="IPR044021">
    <property type="entry name" value="CrtO"/>
</dbReference>
<accession>A0A172TPT1</accession>
<evidence type="ECO:0000256" key="11">
    <source>
        <dbReference type="ARBA" id="ARBA00023667"/>
    </source>
</evidence>
<keyword evidence="6 13" id="KW-1133">Transmembrane helix</keyword>
<comment type="pathway">
    <text evidence="9">Carotenoid biosynthesis; staphyloxanthin biosynthesis; staphyloxanthin from farnesyl diphosphate: step 5/5.</text>
</comment>
<dbReference type="GO" id="GO:0016746">
    <property type="term" value="F:acyltransferase activity"/>
    <property type="evidence" value="ECO:0007669"/>
    <property type="project" value="UniProtKB-KW"/>
</dbReference>
<name>A0A172TPT1_9BACL</name>
<dbReference type="EMBL" id="CP011388">
    <property type="protein sequence ID" value="ANE48976.1"/>
    <property type="molecule type" value="Genomic_DNA"/>
</dbReference>
<dbReference type="UniPathway" id="UPA00029">
    <property type="reaction ID" value="UER00560"/>
</dbReference>
<comment type="function">
    <text evidence="12">Catalyzes the acylation of glycosyl-4,4'-diaponeurosporenoate, i.e. the esterification of glucose at the C6'' position with the carboxyl group of the C(15) fatty acid 12-methyltetradecanoic acid, to yield staphyloxanthin. This is the last step in the biosynthesis of this orange pigment, present in most staphylococci strains.</text>
</comment>
<evidence type="ECO:0000313" key="14">
    <source>
        <dbReference type="EMBL" id="ANE48976.1"/>
    </source>
</evidence>
<keyword evidence="4 13" id="KW-0812">Transmembrane</keyword>
<keyword evidence="5" id="KW-0732">Signal</keyword>
<evidence type="ECO:0000313" key="15">
    <source>
        <dbReference type="Proteomes" id="UP000076927"/>
    </source>
</evidence>
<evidence type="ECO:0000256" key="13">
    <source>
        <dbReference type="SAM" id="Phobius"/>
    </source>
</evidence>
<evidence type="ECO:0000256" key="4">
    <source>
        <dbReference type="ARBA" id="ARBA00022692"/>
    </source>
</evidence>
<dbReference type="Proteomes" id="UP000076927">
    <property type="component" value="Chromosome"/>
</dbReference>
<evidence type="ECO:0000256" key="7">
    <source>
        <dbReference type="ARBA" id="ARBA00023136"/>
    </source>
</evidence>
<evidence type="ECO:0000256" key="1">
    <source>
        <dbReference type="ARBA" id="ARBA00004162"/>
    </source>
</evidence>